<dbReference type="AlphaFoldDB" id="A0A9P3PUF1"/>
<dbReference type="Proteomes" id="UP001063166">
    <property type="component" value="Unassembled WGS sequence"/>
</dbReference>
<dbReference type="OrthoDB" id="7772923at2759"/>
<dbReference type="InterPro" id="IPR002629">
    <property type="entry name" value="Met_Synth_C/arc"/>
</dbReference>
<reference evidence="2" key="1">
    <citation type="submission" date="2022-07" db="EMBL/GenBank/DDBJ databases">
        <title>The genome of Lyophyllum shimeji provides insight into the initial evolution of ectomycorrhizal fungal genome.</title>
        <authorList>
            <person name="Kobayashi Y."/>
            <person name="Shibata T."/>
            <person name="Hirakawa H."/>
            <person name="Shigenobu S."/>
            <person name="Nishiyama T."/>
            <person name="Yamada A."/>
            <person name="Hasebe M."/>
            <person name="Kawaguchi M."/>
        </authorList>
    </citation>
    <scope>NUCLEOTIDE SEQUENCE</scope>
    <source>
        <strain evidence="2">AT787</strain>
    </source>
</reference>
<feature type="domain" description="Cobalamin-independent methionine synthase MetE C-terminal/archaeal" evidence="1">
    <location>
        <begin position="16"/>
        <end position="369"/>
    </location>
</feature>
<keyword evidence="3" id="KW-1185">Reference proteome</keyword>
<proteinExistence type="predicted"/>
<gene>
    <name evidence="2" type="ORF">LshimejAT787_1000460</name>
</gene>
<accession>A0A9P3PUF1</accession>
<dbReference type="Pfam" id="PF01717">
    <property type="entry name" value="Meth_synt_2"/>
    <property type="match status" value="1"/>
</dbReference>
<evidence type="ECO:0000313" key="3">
    <source>
        <dbReference type="Proteomes" id="UP001063166"/>
    </source>
</evidence>
<dbReference type="CDD" id="cd03311">
    <property type="entry name" value="CIMS_C_terminal_like"/>
    <property type="match status" value="1"/>
</dbReference>
<evidence type="ECO:0000313" key="2">
    <source>
        <dbReference type="EMBL" id="GLB41446.1"/>
    </source>
</evidence>
<dbReference type="EMBL" id="BRPK01000010">
    <property type="protein sequence ID" value="GLB41446.1"/>
    <property type="molecule type" value="Genomic_DNA"/>
</dbReference>
<sequence length="400" mass="45701">MSRRALHVLPPFRAEHVGSFIRPAALYEKRLLFESEQCSREDLKELEDEAIKDVVKMQQAAGIKTITDGELRRAIFWEGVFNNLEGMKALKRPIKAFKKYVPHVATQYAAGVIEAPTFFCDGKIKRTKPFYVEEFKYLKNLVAPEDVKNIKITMCAPSWIHLRHGSLETYDLSVYKNDDEYFEDLGVAYRAEINELYENGCRHIQIDNPIFCYFCSESMISGMEAEGIDHEALLDTYIRSMNLCTQGRPDDLTFGVHMCRGNYRGKHFSEGSYQRIAVKLFNDLDVDAFYLEYDNERAGDFAPLAHLPRNKTAVLGLVTTKKPELETVEELEARINEAVDAICKGDPERTREQALNQLCISPQCGFASAWQGNPVTEDDQRKKLELLVATARRVWGDSNV</sequence>
<comment type="caution">
    <text evidence="2">The sequence shown here is derived from an EMBL/GenBank/DDBJ whole genome shotgun (WGS) entry which is preliminary data.</text>
</comment>
<dbReference type="InterPro" id="IPR038071">
    <property type="entry name" value="UROD/MetE-like_sf"/>
</dbReference>
<dbReference type="GO" id="GO:0003871">
    <property type="term" value="F:5-methyltetrahydropteroyltriglutamate-homocysteine S-methyltransferase activity"/>
    <property type="evidence" value="ECO:0007669"/>
    <property type="project" value="InterPro"/>
</dbReference>
<organism evidence="2 3">
    <name type="scientific">Lyophyllum shimeji</name>
    <name type="common">Hon-shimeji</name>
    <name type="synonym">Tricholoma shimeji</name>
    <dbReference type="NCBI Taxonomy" id="47721"/>
    <lineage>
        <taxon>Eukaryota</taxon>
        <taxon>Fungi</taxon>
        <taxon>Dikarya</taxon>
        <taxon>Basidiomycota</taxon>
        <taxon>Agaricomycotina</taxon>
        <taxon>Agaricomycetes</taxon>
        <taxon>Agaricomycetidae</taxon>
        <taxon>Agaricales</taxon>
        <taxon>Tricholomatineae</taxon>
        <taxon>Lyophyllaceae</taxon>
        <taxon>Lyophyllum</taxon>
    </lineage>
</organism>
<protein>
    <submittedName>
        <fullName evidence="2">UROD MetE-like protein</fullName>
    </submittedName>
</protein>
<dbReference type="Gene3D" id="3.20.20.210">
    <property type="match status" value="1"/>
</dbReference>
<evidence type="ECO:0000259" key="1">
    <source>
        <dbReference type="Pfam" id="PF01717"/>
    </source>
</evidence>
<dbReference type="PANTHER" id="PTHR43844:SF2">
    <property type="entry name" value="SYNTHASE, VITAMIN-B12 INDEPENDENT, PUTATIVE (AFU_ORTHOLOGUE AFUA_3G12060)-RELATED"/>
    <property type="match status" value="1"/>
</dbReference>
<name>A0A9P3PUF1_LYOSH</name>
<dbReference type="GO" id="GO:0008270">
    <property type="term" value="F:zinc ion binding"/>
    <property type="evidence" value="ECO:0007669"/>
    <property type="project" value="InterPro"/>
</dbReference>
<dbReference type="SUPFAM" id="SSF51726">
    <property type="entry name" value="UROD/MetE-like"/>
    <property type="match status" value="1"/>
</dbReference>
<dbReference type="PANTHER" id="PTHR43844">
    <property type="entry name" value="METHIONINE SYNTHASE"/>
    <property type="match status" value="1"/>
</dbReference>
<dbReference type="GO" id="GO:0009086">
    <property type="term" value="P:methionine biosynthetic process"/>
    <property type="evidence" value="ECO:0007669"/>
    <property type="project" value="InterPro"/>
</dbReference>